<dbReference type="Proteomes" id="UP000559626">
    <property type="component" value="Unassembled WGS sequence"/>
</dbReference>
<accession>A0A7Y0AGN5</accession>
<comment type="caution">
    <text evidence="1">The sequence shown here is derived from an EMBL/GenBank/DDBJ whole genome shotgun (WGS) entry which is preliminary data.</text>
</comment>
<gene>
    <name evidence="1" type="ORF">HHL22_17170</name>
</gene>
<evidence type="ECO:0000313" key="1">
    <source>
        <dbReference type="EMBL" id="NML66939.1"/>
    </source>
</evidence>
<protein>
    <submittedName>
        <fullName evidence="1">Uncharacterized protein</fullName>
    </submittedName>
</protein>
<name>A0A7Y0AGN5_9BACT</name>
<dbReference type="AlphaFoldDB" id="A0A7Y0AGN5"/>
<reference evidence="1 2" key="1">
    <citation type="submission" date="2020-04" db="EMBL/GenBank/DDBJ databases">
        <title>Hymenobacter polaris sp. nov., isolated from Arctic soil.</title>
        <authorList>
            <person name="Dahal R.H."/>
        </authorList>
    </citation>
    <scope>NUCLEOTIDE SEQUENCE [LARGE SCALE GENOMIC DNA]</scope>
    <source>
        <strain evidence="1 2">RP-2-7</strain>
    </source>
</reference>
<keyword evidence="2" id="KW-1185">Reference proteome</keyword>
<dbReference type="EMBL" id="JABBGH010000003">
    <property type="protein sequence ID" value="NML66939.1"/>
    <property type="molecule type" value="Genomic_DNA"/>
</dbReference>
<dbReference type="RefSeq" id="WP_169532641.1">
    <property type="nucleotide sequence ID" value="NZ_JABBGH010000003.1"/>
</dbReference>
<evidence type="ECO:0000313" key="2">
    <source>
        <dbReference type="Proteomes" id="UP000559626"/>
    </source>
</evidence>
<proteinExistence type="predicted"/>
<sequence>MTGTLAQQLSLISYGNHLLKTGELTADYYPANPAFTFCNRVDFLYLPLGANTTETLAAPDPLTWLRQLRQQGYQRLSLCYRPSAGNQLNTPDYKLAGFIGGGGDWLLEVASGPQADYWANRWEVTQPNDPQQLIWGVSYGRVAARQPLAAARPPLPAAKAALAQALTEIQAFATAQQLDNWATIFGKALALLDSPEPANGVYHNLLVTAEHSLAARQLIFAASQAWVFGGMGSWNDLVFEDEASNQRYETLSGQLYAQVNQAIISGINAPGS</sequence>
<organism evidence="1 2">
    <name type="scientific">Hymenobacter polaris</name>
    <dbReference type="NCBI Taxonomy" id="2682546"/>
    <lineage>
        <taxon>Bacteria</taxon>
        <taxon>Pseudomonadati</taxon>
        <taxon>Bacteroidota</taxon>
        <taxon>Cytophagia</taxon>
        <taxon>Cytophagales</taxon>
        <taxon>Hymenobacteraceae</taxon>
        <taxon>Hymenobacter</taxon>
    </lineage>
</organism>